<feature type="transmembrane region" description="Helical" evidence="1">
    <location>
        <begin position="37"/>
        <end position="57"/>
    </location>
</feature>
<accession>A0ABS3A6Z3</accession>
<protein>
    <submittedName>
        <fullName evidence="2">Uncharacterized protein</fullName>
    </submittedName>
</protein>
<feature type="transmembrane region" description="Helical" evidence="1">
    <location>
        <begin position="12"/>
        <end position="31"/>
    </location>
</feature>
<organism evidence="2 3">
    <name type="scientific">Vibrio neptunius</name>
    <dbReference type="NCBI Taxonomy" id="170651"/>
    <lineage>
        <taxon>Bacteria</taxon>
        <taxon>Pseudomonadati</taxon>
        <taxon>Pseudomonadota</taxon>
        <taxon>Gammaproteobacteria</taxon>
        <taxon>Vibrionales</taxon>
        <taxon>Vibrionaceae</taxon>
        <taxon>Vibrio</taxon>
    </lineage>
</organism>
<dbReference type="EMBL" id="JAFHLB010000040">
    <property type="protein sequence ID" value="MBN3580247.1"/>
    <property type="molecule type" value="Genomic_DNA"/>
</dbReference>
<comment type="caution">
    <text evidence="2">The sequence shown here is derived from an EMBL/GenBank/DDBJ whole genome shotgun (WGS) entry which is preliminary data.</text>
</comment>
<name>A0ABS3A6Z3_9VIBR</name>
<keyword evidence="1" id="KW-1133">Transmembrane helix</keyword>
<evidence type="ECO:0000313" key="2">
    <source>
        <dbReference type="EMBL" id="MBN3580247.1"/>
    </source>
</evidence>
<evidence type="ECO:0000313" key="3">
    <source>
        <dbReference type="Proteomes" id="UP000779070"/>
    </source>
</evidence>
<keyword evidence="1" id="KW-0812">Transmembrane</keyword>
<evidence type="ECO:0000256" key="1">
    <source>
        <dbReference type="SAM" id="Phobius"/>
    </source>
</evidence>
<gene>
    <name evidence="2" type="ORF">JYA62_21595</name>
</gene>
<keyword evidence="1" id="KW-0472">Membrane</keyword>
<feature type="transmembrane region" description="Helical" evidence="1">
    <location>
        <begin position="69"/>
        <end position="88"/>
    </location>
</feature>
<dbReference type="Proteomes" id="UP000779070">
    <property type="component" value="Unassembled WGS sequence"/>
</dbReference>
<reference evidence="2 3" key="1">
    <citation type="submission" date="2021-02" db="EMBL/GenBank/DDBJ databases">
        <title>Draft Genome Sequences of 5 Vibrio neptunius Strains Isolated From of Bivalve Hatcheries.</title>
        <authorList>
            <person name="Galvis F."/>
            <person name="Barja J.L."/>
            <person name="Lemos M.L."/>
            <person name="Balado M."/>
        </authorList>
    </citation>
    <scope>NUCLEOTIDE SEQUENCE [LARGE SCALE GENOMIC DNA]</scope>
    <source>
        <strain evidence="2 3">PP-145.98</strain>
    </source>
</reference>
<dbReference type="RefSeq" id="WP_206371942.1">
    <property type="nucleotide sequence ID" value="NZ_CAWPTM010000115.1"/>
</dbReference>
<proteinExistence type="predicted"/>
<keyword evidence="3" id="KW-1185">Reference proteome</keyword>
<feature type="transmembrane region" description="Helical" evidence="1">
    <location>
        <begin position="100"/>
        <end position="118"/>
    </location>
</feature>
<sequence>MRDNNYTSSPFILLLLLTVVSALMYALGMVASISEQVIGFLASLTNYPIVITLFLSFKGVDLLGRNVRKVLAVWFVLITILEGLYPVFLYANQEIPSDYYTLLSLQILLNLYIVKVITDERNFIKGSQ</sequence>